<dbReference type="AlphaFoldDB" id="A0AAD9K4I3"/>
<reference evidence="10" key="1">
    <citation type="journal article" date="2023" name="Mol. Biol. Evol.">
        <title>Third-Generation Sequencing Reveals the Adaptive Role of the Epigenome in Three Deep-Sea Polychaetes.</title>
        <authorList>
            <person name="Perez M."/>
            <person name="Aroh O."/>
            <person name="Sun Y."/>
            <person name="Lan Y."/>
            <person name="Juniper S.K."/>
            <person name="Young C.R."/>
            <person name="Angers B."/>
            <person name="Qian P.Y."/>
        </authorList>
    </citation>
    <scope>NUCLEOTIDE SEQUENCE</scope>
    <source>
        <strain evidence="10">P08H-3</strain>
    </source>
</reference>
<keyword evidence="11" id="KW-1185">Reference proteome</keyword>
<evidence type="ECO:0000256" key="7">
    <source>
        <dbReference type="ARBA" id="ARBA00023136"/>
    </source>
</evidence>
<sequence length="292" mass="33524">IVIETTPEMGSLLRSEDMSLCQLFLQAETAYGCVSELGELGIVQFKDVSYFEQEMKREGLNTAELMTNPEAPIPRDMVDLEATYENLESELRELNTTLEVLKRNYQELRELQYVLIHVEDFFRDSSLTVMSDESRHLPSQAAHGDMELNHFGQPRDVEHGVQAEGRAHSRYYLSYVAGVLPRERLPGFMRLLWFACRGNIFIRHAEVDKPLYDAHTGLPVWKVVFIAFFQGEQLKAKVKKICEGYKASLYPCSESEEDRRIISLGVSSRLQDLDTVISLFCVCMCVYVKVFQ</sequence>
<keyword evidence="3 8" id="KW-0813">Transport</keyword>
<dbReference type="InterPro" id="IPR002490">
    <property type="entry name" value="V-ATPase_116kDa_su"/>
</dbReference>
<comment type="similarity">
    <text evidence="2 8">Belongs to the V-ATPase 116 kDa subunit family.</text>
</comment>
<comment type="subcellular location">
    <subcellularLocation>
        <location evidence="1">Membrane</location>
        <topology evidence="1">Multi-pass membrane protein</topology>
    </subcellularLocation>
</comment>
<keyword evidence="8" id="KW-0375">Hydrogen ion transport</keyword>
<dbReference type="GO" id="GO:0016471">
    <property type="term" value="C:vacuolar proton-transporting V-type ATPase complex"/>
    <property type="evidence" value="ECO:0007669"/>
    <property type="project" value="TreeGrafter"/>
</dbReference>
<name>A0AAD9K4I3_9ANNE</name>
<dbReference type="GO" id="GO:0051117">
    <property type="term" value="F:ATPase binding"/>
    <property type="evidence" value="ECO:0007669"/>
    <property type="project" value="TreeGrafter"/>
</dbReference>
<gene>
    <name evidence="10" type="ORF">LSH36_67g01003</name>
</gene>
<keyword evidence="5" id="KW-1133">Transmembrane helix</keyword>
<protein>
    <recommendedName>
        <fullName evidence="8">V-type proton ATPase subunit a</fullName>
    </recommendedName>
</protein>
<evidence type="ECO:0000313" key="10">
    <source>
        <dbReference type="EMBL" id="KAK2164225.1"/>
    </source>
</evidence>
<dbReference type="GO" id="GO:0005886">
    <property type="term" value="C:plasma membrane"/>
    <property type="evidence" value="ECO:0007669"/>
    <property type="project" value="TreeGrafter"/>
</dbReference>
<evidence type="ECO:0000256" key="4">
    <source>
        <dbReference type="ARBA" id="ARBA00022692"/>
    </source>
</evidence>
<keyword evidence="7" id="KW-0472">Membrane</keyword>
<feature type="coiled-coil region" evidence="9">
    <location>
        <begin position="77"/>
        <end position="111"/>
    </location>
</feature>
<keyword evidence="6 8" id="KW-0406">Ion transport</keyword>
<accession>A0AAD9K4I3</accession>
<comment type="function">
    <text evidence="8">Essential component of the vacuolar proton pump (V-ATPase), a multimeric enzyme that catalyzes the translocation of protons across the membranes. Required for assembly and activity of the V-ATPase.</text>
</comment>
<keyword evidence="4" id="KW-0812">Transmembrane</keyword>
<evidence type="ECO:0000256" key="9">
    <source>
        <dbReference type="SAM" id="Coils"/>
    </source>
</evidence>
<keyword evidence="9" id="KW-0175">Coiled coil</keyword>
<evidence type="ECO:0000256" key="2">
    <source>
        <dbReference type="ARBA" id="ARBA00009904"/>
    </source>
</evidence>
<evidence type="ECO:0000256" key="8">
    <source>
        <dbReference type="RuleBase" id="RU361189"/>
    </source>
</evidence>
<comment type="caution">
    <text evidence="10">The sequence shown here is derived from an EMBL/GenBank/DDBJ whole genome shotgun (WGS) entry which is preliminary data.</text>
</comment>
<organism evidence="10 11">
    <name type="scientific">Paralvinella palmiformis</name>
    <dbReference type="NCBI Taxonomy" id="53620"/>
    <lineage>
        <taxon>Eukaryota</taxon>
        <taxon>Metazoa</taxon>
        <taxon>Spiralia</taxon>
        <taxon>Lophotrochozoa</taxon>
        <taxon>Annelida</taxon>
        <taxon>Polychaeta</taxon>
        <taxon>Sedentaria</taxon>
        <taxon>Canalipalpata</taxon>
        <taxon>Terebellida</taxon>
        <taxon>Terebelliformia</taxon>
        <taxon>Alvinellidae</taxon>
        <taxon>Paralvinella</taxon>
    </lineage>
</organism>
<dbReference type="GO" id="GO:0007035">
    <property type="term" value="P:vacuolar acidification"/>
    <property type="evidence" value="ECO:0007669"/>
    <property type="project" value="TreeGrafter"/>
</dbReference>
<evidence type="ECO:0000256" key="5">
    <source>
        <dbReference type="ARBA" id="ARBA00022989"/>
    </source>
</evidence>
<dbReference type="GO" id="GO:0046961">
    <property type="term" value="F:proton-transporting ATPase activity, rotational mechanism"/>
    <property type="evidence" value="ECO:0007669"/>
    <property type="project" value="InterPro"/>
</dbReference>
<dbReference type="Proteomes" id="UP001208570">
    <property type="component" value="Unassembled WGS sequence"/>
</dbReference>
<feature type="non-terminal residue" evidence="10">
    <location>
        <position position="1"/>
    </location>
</feature>
<evidence type="ECO:0000256" key="1">
    <source>
        <dbReference type="ARBA" id="ARBA00004141"/>
    </source>
</evidence>
<evidence type="ECO:0000256" key="6">
    <source>
        <dbReference type="ARBA" id="ARBA00023065"/>
    </source>
</evidence>
<dbReference type="Pfam" id="PF01496">
    <property type="entry name" value="V_ATPase_I"/>
    <property type="match status" value="1"/>
</dbReference>
<evidence type="ECO:0000256" key="3">
    <source>
        <dbReference type="ARBA" id="ARBA00022448"/>
    </source>
</evidence>
<dbReference type="EMBL" id="JAODUP010000067">
    <property type="protein sequence ID" value="KAK2164225.1"/>
    <property type="molecule type" value="Genomic_DNA"/>
</dbReference>
<dbReference type="PANTHER" id="PTHR11629:SF63">
    <property type="entry name" value="V-TYPE PROTON ATPASE SUBUNIT A"/>
    <property type="match status" value="1"/>
</dbReference>
<dbReference type="PANTHER" id="PTHR11629">
    <property type="entry name" value="VACUOLAR PROTON ATPASES"/>
    <property type="match status" value="1"/>
</dbReference>
<dbReference type="GO" id="GO:0033179">
    <property type="term" value="C:proton-transporting V-type ATPase, V0 domain"/>
    <property type="evidence" value="ECO:0007669"/>
    <property type="project" value="InterPro"/>
</dbReference>
<evidence type="ECO:0000313" key="11">
    <source>
        <dbReference type="Proteomes" id="UP001208570"/>
    </source>
</evidence>
<proteinExistence type="inferred from homology"/>